<keyword evidence="2" id="KW-1185">Reference proteome</keyword>
<comment type="caution">
    <text evidence="1">The sequence shown here is derived from an EMBL/GenBank/DDBJ whole genome shotgun (WGS) entry which is preliminary data.</text>
</comment>
<dbReference type="Proteomes" id="UP000019062">
    <property type="component" value="Unassembled WGS sequence"/>
</dbReference>
<protein>
    <recommendedName>
        <fullName evidence="3">MepB domain containing protein</fullName>
    </recommendedName>
</protein>
<evidence type="ECO:0008006" key="3">
    <source>
        <dbReference type="Google" id="ProtNLM"/>
    </source>
</evidence>
<organism evidence="1 2">
    <name type="scientific">Viridibacillus arenosi FSL R5-213</name>
    <dbReference type="NCBI Taxonomy" id="1227360"/>
    <lineage>
        <taxon>Bacteria</taxon>
        <taxon>Bacillati</taxon>
        <taxon>Bacillota</taxon>
        <taxon>Bacilli</taxon>
        <taxon>Bacillales</taxon>
        <taxon>Caryophanaceae</taxon>
        <taxon>Viridibacillus</taxon>
    </lineage>
</organism>
<dbReference type="EMBL" id="ASQA01000018">
    <property type="protein sequence ID" value="ETT85248.1"/>
    <property type="molecule type" value="Genomic_DNA"/>
</dbReference>
<dbReference type="AlphaFoldDB" id="W4EXE8"/>
<accession>W4EXE8</accession>
<dbReference type="InterPro" id="IPR038231">
    <property type="entry name" value="MepB-like_sf"/>
</dbReference>
<dbReference type="RefSeq" id="WP_164491926.1">
    <property type="nucleotide sequence ID" value="NZ_ASQA01000018.1"/>
</dbReference>
<sequence>MTSKFDHYQENEHINKKNRQLSVTEPSCQHSWTDSVTIHDNLIATRELVYNPCGFVFSHPKIEPQNAAYGAYVFKLNDLSIRFRVAKITPTKIGQFVTLWERVGDGSIQPYDLSDSIEFFVISVKKDDQFGQFVFPKAVLYKQDIISNKGQGGKRAFRVYPPWDNPKSKQAKKTQEWQLKYFLEIPKDTVVDRVRAKILYSIKY</sequence>
<name>W4EXE8_9BACL</name>
<reference evidence="1 2" key="1">
    <citation type="journal article" date="2014" name="BMC Genomics">
        <title>Genomic comparison of sporeforming bacilli isolated from milk.</title>
        <authorList>
            <person name="Moreno Switt A.I."/>
            <person name="Andrus A.D."/>
            <person name="Ranieri M.L."/>
            <person name="Orsi R.H."/>
            <person name="Ivy R."/>
            <person name="den Bakker H.C."/>
            <person name="Martin N.H."/>
            <person name="Wiedmann M."/>
            <person name="Boor K.J."/>
        </authorList>
    </citation>
    <scope>NUCLEOTIDE SEQUENCE [LARGE SCALE GENOMIC DNA]</scope>
    <source>
        <strain evidence="1 2">FSL R5-213</strain>
    </source>
</reference>
<dbReference type="Pfam" id="PF08877">
    <property type="entry name" value="MepB-like"/>
    <property type="match status" value="1"/>
</dbReference>
<evidence type="ECO:0000313" key="1">
    <source>
        <dbReference type="EMBL" id="ETT85248.1"/>
    </source>
</evidence>
<evidence type="ECO:0000313" key="2">
    <source>
        <dbReference type="Proteomes" id="UP000019062"/>
    </source>
</evidence>
<dbReference type="Gene3D" id="3.40.1350.140">
    <property type="entry name" value="MepB-like"/>
    <property type="match status" value="1"/>
</dbReference>
<dbReference type="eggNOG" id="COG4815">
    <property type="taxonomic scope" value="Bacteria"/>
</dbReference>
<dbReference type="PATRIC" id="fig|1227360.4.peg.2275"/>
<proteinExistence type="predicted"/>
<gene>
    <name evidence="1" type="ORF">C176_11144</name>
</gene>
<dbReference type="InterPro" id="IPR011235">
    <property type="entry name" value="MepB-like"/>
</dbReference>